<evidence type="ECO:0000259" key="4">
    <source>
        <dbReference type="PROSITE" id="PS51118"/>
    </source>
</evidence>
<dbReference type="PANTHER" id="PTHR33204:SF37">
    <property type="entry name" value="HTH-TYPE TRANSCRIPTIONAL REGULATOR YODB"/>
    <property type="match status" value="1"/>
</dbReference>
<comment type="caution">
    <text evidence="5">The sequence shown here is derived from an EMBL/GenBank/DDBJ whole genome shotgun (WGS) entry which is preliminary data.</text>
</comment>
<protein>
    <submittedName>
        <fullName evidence="5">Winged helix-turn-helix transcriptional regulator</fullName>
    </submittedName>
</protein>
<dbReference type="InterPro" id="IPR036390">
    <property type="entry name" value="WH_DNA-bd_sf"/>
</dbReference>
<evidence type="ECO:0000256" key="3">
    <source>
        <dbReference type="ARBA" id="ARBA00023163"/>
    </source>
</evidence>
<dbReference type="Pfam" id="PF01638">
    <property type="entry name" value="HxlR"/>
    <property type="match status" value="1"/>
</dbReference>
<dbReference type="InterPro" id="IPR002577">
    <property type="entry name" value="HTH_HxlR"/>
</dbReference>
<dbReference type="SUPFAM" id="SSF46785">
    <property type="entry name" value="Winged helix' DNA-binding domain"/>
    <property type="match status" value="1"/>
</dbReference>
<keyword evidence="3" id="KW-0804">Transcription</keyword>
<evidence type="ECO:0000256" key="2">
    <source>
        <dbReference type="ARBA" id="ARBA00023125"/>
    </source>
</evidence>
<evidence type="ECO:0000313" key="5">
    <source>
        <dbReference type="EMBL" id="MDI5969879.1"/>
    </source>
</evidence>
<dbReference type="InterPro" id="IPR036388">
    <property type="entry name" value="WH-like_DNA-bd_sf"/>
</dbReference>
<sequence>MSHGNEAEITAARYSQSIHDLRRLLSGEWTWDVLVSLRSGPLQYTGLLAAIRARSLENGWPGRNHAYLQDSTLNRTLRRLEESELVDRSREEVFPYRTWYSLTPPALRLLEAVVPFIEWADGHPELLERVRRRRNGGDARR</sequence>
<dbReference type="RefSeq" id="WP_271313361.1">
    <property type="nucleotide sequence ID" value="NZ_JABXJJ020000012.1"/>
</dbReference>
<keyword evidence="1" id="KW-0805">Transcription regulation</keyword>
<dbReference type="GO" id="GO:0003677">
    <property type="term" value="F:DNA binding"/>
    <property type="evidence" value="ECO:0007669"/>
    <property type="project" value="UniProtKB-KW"/>
</dbReference>
<organism evidence="5">
    <name type="scientific">Streptantibioticus silvisoli</name>
    <dbReference type="NCBI Taxonomy" id="2705255"/>
    <lineage>
        <taxon>Bacteria</taxon>
        <taxon>Bacillati</taxon>
        <taxon>Actinomycetota</taxon>
        <taxon>Actinomycetes</taxon>
        <taxon>Kitasatosporales</taxon>
        <taxon>Streptomycetaceae</taxon>
        <taxon>Streptantibioticus</taxon>
    </lineage>
</organism>
<name>A0AA90GY11_9ACTN</name>
<feature type="domain" description="HTH hxlR-type" evidence="4">
    <location>
        <begin position="16"/>
        <end position="128"/>
    </location>
</feature>
<gene>
    <name evidence="5" type="ORF">POF50_011120</name>
</gene>
<dbReference type="EMBL" id="JABXJJ020000012">
    <property type="protein sequence ID" value="MDI5969879.1"/>
    <property type="molecule type" value="Genomic_DNA"/>
</dbReference>
<dbReference type="PANTHER" id="PTHR33204">
    <property type="entry name" value="TRANSCRIPTIONAL REGULATOR, MARR FAMILY"/>
    <property type="match status" value="1"/>
</dbReference>
<reference evidence="5" key="1">
    <citation type="submission" date="2023-05" db="EMBL/GenBank/DDBJ databases">
        <title>Streptantibioticus silvisoli sp. nov., acidotolerant actinomycetes 1 from pine litter.</title>
        <authorList>
            <person name="Swiecimska M."/>
            <person name="Golinska P."/>
            <person name="Sangal V."/>
            <person name="Wachnowicz B."/>
            <person name="Goodfellow M."/>
        </authorList>
    </citation>
    <scope>NUCLEOTIDE SEQUENCE</scope>
    <source>
        <strain evidence="5">SL13</strain>
    </source>
</reference>
<keyword evidence="2" id="KW-0238">DNA-binding</keyword>
<accession>A0AA90GY11</accession>
<evidence type="ECO:0000256" key="1">
    <source>
        <dbReference type="ARBA" id="ARBA00023015"/>
    </source>
</evidence>
<dbReference type="Gene3D" id="1.10.10.10">
    <property type="entry name" value="Winged helix-like DNA-binding domain superfamily/Winged helix DNA-binding domain"/>
    <property type="match status" value="1"/>
</dbReference>
<dbReference type="PROSITE" id="PS51118">
    <property type="entry name" value="HTH_HXLR"/>
    <property type="match status" value="1"/>
</dbReference>
<dbReference type="AlphaFoldDB" id="A0AA90GY11"/>
<proteinExistence type="predicted"/>